<dbReference type="Proteomes" id="UP001374803">
    <property type="component" value="Chromosome"/>
</dbReference>
<dbReference type="Pfam" id="PF07366">
    <property type="entry name" value="SnoaL"/>
    <property type="match status" value="1"/>
</dbReference>
<dbReference type="InterPro" id="IPR032710">
    <property type="entry name" value="NTF2-like_dom_sf"/>
</dbReference>
<organism evidence="5 6">
    <name type="scientific">Pendulispora rubella</name>
    <dbReference type="NCBI Taxonomy" id="2741070"/>
    <lineage>
        <taxon>Bacteria</taxon>
        <taxon>Pseudomonadati</taxon>
        <taxon>Myxococcota</taxon>
        <taxon>Myxococcia</taxon>
        <taxon>Myxococcales</taxon>
        <taxon>Sorangiineae</taxon>
        <taxon>Pendulisporaceae</taxon>
        <taxon>Pendulispora</taxon>
    </lineage>
</organism>
<accession>A0ABZ2L7G5</accession>
<keyword evidence="2" id="KW-0238">DNA-binding</keyword>
<evidence type="ECO:0000256" key="2">
    <source>
        <dbReference type="ARBA" id="ARBA00023125"/>
    </source>
</evidence>
<keyword evidence="6" id="KW-1185">Reference proteome</keyword>
<dbReference type="InterPro" id="IPR018060">
    <property type="entry name" value="HTH_AraC"/>
</dbReference>
<dbReference type="SUPFAM" id="SSF46689">
    <property type="entry name" value="Homeodomain-like"/>
    <property type="match status" value="1"/>
</dbReference>
<dbReference type="Gene3D" id="3.10.450.50">
    <property type="match status" value="1"/>
</dbReference>
<gene>
    <name evidence="5" type="ORF">LVJ94_06470</name>
</gene>
<dbReference type="Gene3D" id="1.10.10.60">
    <property type="entry name" value="Homeodomain-like"/>
    <property type="match status" value="1"/>
</dbReference>
<dbReference type="PROSITE" id="PS01124">
    <property type="entry name" value="HTH_ARAC_FAMILY_2"/>
    <property type="match status" value="1"/>
</dbReference>
<evidence type="ECO:0000259" key="4">
    <source>
        <dbReference type="PROSITE" id="PS01124"/>
    </source>
</evidence>
<protein>
    <submittedName>
        <fullName evidence="5">Ester cyclase</fullName>
    </submittedName>
</protein>
<proteinExistence type="predicted"/>
<sequence>MIARYLGEVWSEGRIEVLDQVVHPRYVNHRDAQSMGPAGLKRIASSLRVAFPDLSCDIHDEIYDGDRVAVRFTIGGTHSGNLFGIAPTGWRVEIDQTLVKRFHDGRIIETWRSTNQERERYSALQARIAASGTPDFAMIGNEFVLALAMQGVQRFHEAQRSGLESDMRLVNDRLSGLFRPAAPLPSGLIAHLRECVRDTLTKGASRTLSVSGVARQLGVSQRTLQRRLQEVGSSFSQEVDGVRRELACSYVAETDRPLSEIAFQLGFTEPGSFFRTFRRWTKTTPRRFRLGRAHLTRTGASDGPAWMGLAQA</sequence>
<evidence type="ECO:0000313" key="5">
    <source>
        <dbReference type="EMBL" id="WXB06878.1"/>
    </source>
</evidence>
<name>A0ABZ2L7G5_9BACT</name>
<evidence type="ECO:0000256" key="1">
    <source>
        <dbReference type="ARBA" id="ARBA00023015"/>
    </source>
</evidence>
<dbReference type="InterPro" id="IPR009057">
    <property type="entry name" value="Homeodomain-like_sf"/>
</dbReference>
<dbReference type="SMART" id="SM00342">
    <property type="entry name" value="HTH_ARAC"/>
    <property type="match status" value="1"/>
</dbReference>
<dbReference type="RefSeq" id="WP_394836535.1">
    <property type="nucleotide sequence ID" value="NZ_CP089929.1"/>
</dbReference>
<evidence type="ECO:0000256" key="3">
    <source>
        <dbReference type="ARBA" id="ARBA00023163"/>
    </source>
</evidence>
<dbReference type="PANTHER" id="PTHR47894:SF1">
    <property type="entry name" value="HTH-TYPE TRANSCRIPTIONAL REGULATOR VQSM"/>
    <property type="match status" value="1"/>
</dbReference>
<dbReference type="EMBL" id="CP089983">
    <property type="protein sequence ID" value="WXB06878.1"/>
    <property type="molecule type" value="Genomic_DNA"/>
</dbReference>
<dbReference type="Pfam" id="PF12833">
    <property type="entry name" value="HTH_18"/>
    <property type="match status" value="1"/>
</dbReference>
<feature type="domain" description="HTH araC/xylS-type" evidence="4">
    <location>
        <begin position="194"/>
        <end position="291"/>
    </location>
</feature>
<dbReference type="SUPFAM" id="SSF54427">
    <property type="entry name" value="NTF2-like"/>
    <property type="match status" value="1"/>
</dbReference>
<dbReference type="PANTHER" id="PTHR47894">
    <property type="entry name" value="HTH-TYPE TRANSCRIPTIONAL REGULATOR GADX"/>
    <property type="match status" value="1"/>
</dbReference>
<evidence type="ECO:0000313" key="6">
    <source>
        <dbReference type="Proteomes" id="UP001374803"/>
    </source>
</evidence>
<reference evidence="5" key="1">
    <citation type="submission" date="2021-12" db="EMBL/GenBank/DDBJ databases">
        <title>Discovery of the Pendulisporaceae a myxobacterial family with distinct sporulation behavior and unique specialized metabolism.</title>
        <authorList>
            <person name="Garcia R."/>
            <person name="Popoff A."/>
            <person name="Bader C.D."/>
            <person name="Loehr J."/>
            <person name="Walesch S."/>
            <person name="Walt C."/>
            <person name="Boldt J."/>
            <person name="Bunk B."/>
            <person name="Haeckl F.J.F.P.J."/>
            <person name="Gunesch A.P."/>
            <person name="Birkelbach J."/>
            <person name="Nuebel U."/>
            <person name="Pietschmann T."/>
            <person name="Bach T."/>
            <person name="Mueller R."/>
        </authorList>
    </citation>
    <scope>NUCLEOTIDE SEQUENCE</scope>
    <source>
        <strain evidence="5">MSr11367</strain>
    </source>
</reference>
<keyword evidence="1" id="KW-0805">Transcription regulation</keyword>
<keyword evidence="3" id="KW-0804">Transcription</keyword>
<dbReference type="InterPro" id="IPR009959">
    <property type="entry name" value="Cyclase_SnoaL-like"/>
</dbReference>